<evidence type="ECO:0000256" key="13">
    <source>
        <dbReference type="PIRSR" id="PIRSR000445-4"/>
    </source>
</evidence>
<feature type="binding site" evidence="9 11">
    <location>
        <position position="113"/>
    </location>
    <ligand>
        <name>substrate</name>
    </ligand>
</feature>
<feature type="binding site" evidence="9 12">
    <location>
        <begin position="193"/>
        <end position="198"/>
    </location>
    <ligand>
        <name>NADP(+)</name>
        <dbReference type="ChEBI" id="CHEBI:58349"/>
    </ligand>
</feature>
<comment type="pathway">
    <text evidence="1 9">Porphyrin-containing compound metabolism; protoporphyrin-IX biosynthesis; 5-aminolevulinate from L-glutamyl-tRNA(Glu): step 1/2.</text>
</comment>
<reference evidence="16 17" key="1">
    <citation type="submission" date="2016-06" db="EMBL/GenBank/DDBJ databases">
        <title>Three novel species with peptidoglycan cell walls form the new genus Lacunisphaera gen. nov. in the family Opitutaceae of the verrucomicrobial subdivision 4.</title>
        <authorList>
            <person name="Rast P."/>
            <person name="Gloeckner I."/>
            <person name="Jogler M."/>
            <person name="Boedeker C."/>
            <person name="Jeske O."/>
            <person name="Wiegand S."/>
            <person name="Reinhardt R."/>
            <person name="Schumann P."/>
            <person name="Rohde M."/>
            <person name="Spring S."/>
            <person name="Gloeckner F.O."/>
            <person name="Jogler C."/>
        </authorList>
    </citation>
    <scope>NUCLEOTIDE SEQUENCE [LARGE SCALE GENOMIC DNA]</scope>
    <source>
        <strain evidence="16 17">IG16b</strain>
    </source>
</reference>
<dbReference type="Gene3D" id="3.40.50.720">
    <property type="entry name" value="NAD(P)-binding Rossmann-like Domain"/>
    <property type="match status" value="1"/>
</dbReference>
<feature type="binding site" evidence="9 11">
    <location>
        <begin position="54"/>
        <end position="57"/>
    </location>
    <ligand>
        <name>substrate</name>
    </ligand>
</feature>
<dbReference type="PATRIC" id="fig|1838286.3.peg.57"/>
<evidence type="ECO:0000256" key="12">
    <source>
        <dbReference type="PIRSR" id="PIRSR000445-3"/>
    </source>
</evidence>
<feature type="active site" description="Nucleophile" evidence="9 10">
    <location>
        <position position="55"/>
    </location>
</feature>
<dbReference type="Pfam" id="PF05201">
    <property type="entry name" value="GlutR_N"/>
    <property type="match status" value="1"/>
</dbReference>
<evidence type="ECO:0000256" key="3">
    <source>
        <dbReference type="ARBA" id="ARBA00012970"/>
    </source>
</evidence>
<evidence type="ECO:0000256" key="6">
    <source>
        <dbReference type="ARBA" id="ARBA00023244"/>
    </source>
</evidence>
<dbReference type="KEGG" id="obg:Verru16b_00060"/>
<evidence type="ECO:0000256" key="7">
    <source>
        <dbReference type="ARBA" id="ARBA00047464"/>
    </source>
</evidence>
<dbReference type="Pfam" id="PF01488">
    <property type="entry name" value="Shikimate_DH"/>
    <property type="match status" value="1"/>
</dbReference>
<evidence type="ECO:0000313" key="16">
    <source>
        <dbReference type="EMBL" id="AOS43022.1"/>
    </source>
</evidence>
<evidence type="ECO:0000256" key="2">
    <source>
        <dbReference type="ARBA" id="ARBA00005916"/>
    </source>
</evidence>
<evidence type="ECO:0000256" key="10">
    <source>
        <dbReference type="PIRSR" id="PIRSR000445-1"/>
    </source>
</evidence>
<gene>
    <name evidence="9 16" type="primary">hemA</name>
    <name evidence="16" type="ORF">Verru16b_00060</name>
</gene>
<dbReference type="UniPathway" id="UPA00251">
    <property type="reaction ID" value="UER00316"/>
</dbReference>
<evidence type="ECO:0000256" key="4">
    <source>
        <dbReference type="ARBA" id="ARBA00022857"/>
    </source>
</evidence>
<feature type="domain" description="Quinate/shikimate 5-dehydrogenase/glutamyl-tRNA reductase" evidence="14">
    <location>
        <begin position="175"/>
        <end position="310"/>
    </location>
</feature>
<feature type="site" description="Important for activity" evidence="9 13">
    <location>
        <position position="103"/>
    </location>
</feature>
<comment type="domain">
    <text evidence="9">Possesses an unusual extended V-shaped dimeric structure with each monomer consisting of three distinct domains arranged along a curved 'spinal' alpha-helix. The N-terminal catalytic domain specifically recognizes the glutamate moiety of the substrate. The second domain is the NADPH-binding domain, and the third C-terminal domain is responsible for dimerization.</text>
</comment>
<dbReference type="GO" id="GO:0050661">
    <property type="term" value="F:NADP binding"/>
    <property type="evidence" value="ECO:0007669"/>
    <property type="project" value="InterPro"/>
</dbReference>
<comment type="catalytic activity">
    <reaction evidence="7 9">
        <text>(S)-4-amino-5-oxopentanoate + tRNA(Glu) + NADP(+) = L-glutamyl-tRNA(Glu) + NADPH + H(+)</text>
        <dbReference type="Rhea" id="RHEA:12344"/>
        <dbReference type="Rhea" id="RHEA-COMP:9663"/>
        <dbReference type="Rhea" id="RHEA-COMP:9680"/>
        <dbReference type="ChEBI" id="CHEBI:15378"/>
        <dbReference type="ChEBI" id="CHEBI:57501"/>
        <dbReference type="ChEBI" id="CHEBI:57783"/>
        <dbReference type="ChEBI" id="CHEBI:58349"/>
        <dbReference type="ChEBI" id="CHEBI:78442"/>
        <dbReference type="ChEBI" id="CHEBI:78520"/>
        <dbReference type="EC" id="1.2.1.70"/>
    </reaction>
</comment>
<name>A0A1I7PHE4_9BACT</name>
<dbReference type="GO" id="GO:0008883">
    <property type="term" value="F:glutamyl-tRNA reductase activity"/>
    <property type="evidence" value="ECO:0007669"/>
    <property type="project" value="UniProtKB-UniRule"/>
</dbReference>
<dbReference type="Proteomes" id="UP000095228">
    <property type="component" value="Chromosome"/>
</dbReference>
<dbReference type="NCBIfam" id="TIGR01035">
    <property type="entry name" value="hemA"/>
    <property type="match status" value="1"/>
</dbReference>
<proteinExistence type="inferred from homology"/>
<dbReference type="SUPFAM" id="SSF51735">
    <property type="entry name" value="NAD(P)-binding Rossmann-fold domains"/>
    <property type="match status" value="1"/>
</dbReference>
<evidence type="ECO:0000256" key="1">
    <source>
        <dbReference type="ARBA" id="ARBA00005059"/>
    </source>
</evidence>
<keyword evidence="17" id="KW-1185">Reference proteome</keyword>
<dbReference type="InterPro" id="IPR036291">
    <property type="entry name" value="NAD(P)-bd_dom_sf"/>
</dbReference>
<keyword evidence="5 9" id="KW-0560">Oxidoreductase</keyword>
<evidence type="ECO:0000256" key="5">
    <source>
        <dbReference type="ARBA" id="ARBA00023002"/>
    </source>
</evidence>
<feature type="binding site" evidence="9 11">
    <location>
        <begin position="118"/>
        <end position="120"/>
    </location>
    <ligand>
        <name>substrate</name>
    </ligand>
</feature>
<dbReference type="HAMAP" id="MF_00087">
    <property type="entry name" value="Glu_tRNA_reductase"/>
    <property type="match status" value="1"/>
</dbReference>
<dbReference type="CDD" id="cd05213">
    <property type="entry name" value="NAD_bind_Glutamyl_tRNA_reduct"/>
    <property type="match status" value="1"/>
</dbReference>
<dbReference type="InterPro" id="IPR015895">
    <property type="entry name" value="4pyrrol_synth_GluRdtase_N"/>
</dbReference>
<evidence type="ECO:0000259" key="14">
    <source>
        <dbReference type="Pfam" id="PF01488"/>
    </source>
</evidence>
<dbReference type="OrthoDB" id="110209at2"/>
<evidence type="ECO:0000256" key="8">
    <source>
        <dbReference type="ARBA" id="ARBA00068659"/>
    </source>
</evidence>
<evidence type="ECO:0000256" key="11">
    <source>
        <dbReference type="PIRSR" id="PIRSR000445-2"/>
    </source>
</evidence>
<dbReference type="FunFam" id="3.30.460.30:FF:000001">
    <property type="entry name" value="Glutamyl-tRNA reductase"/>
    <property type="match status" value="1"/>
</dbReference>
<comment type="miscellaneous">
    <text evidence="9">During catalysis, the active site Cys acts as a nucleophile attacking the alpha-carbonyl group of tRNA-bound glutamate with the formation of a thioester intermediate between enzyme and glutamate, and the concomitant release of tRNA(Glu). The thioester intermediate is finally reduced by direct hydride transfer from NADPH, to form the product GSA.</text>
</comment>
<feature type="domain" description="Glutamyl-tRNA reductase N-terminal" evidence="15">
    <location>
        <begin position="11"/>
        <end position="160"/>
    </location>
</feature>
<dbReference type="STRING" id="1838286.Verru16b_00060"/>
<dbReference type="RefSeq" id="WP_069960418.1">
    <property type="nucleotide sequence ID" value="NZ_CP016094.1"/>
</dbReference>
<dbReference type="AlphaFoldDB" id="A0A1I7PHE4"/>
<dbReference type="PROSITE" id="PS00747">
    <property type="entry name" value="GLUTR"/>
    <property type="match status" value="1"/>
</dbReference>
<evidence type="ECO:0000256" key="9">
    <source>
        <dbReference type="HAMAP-Rule" id="MF_00087"/>
    </source>
</evidence>
<dbReference type="PANTHER" id="PTHR43013:SF1">
    <property type="entry name" value="GLUTAMYL-TRNA REDUCTASE"/>
    <property type="match status" value="1"/>
</dbReference>
<dbReference type="InterPro" id="IPR006151">
    <property type="entry name" value="Shikm_DH/Glu-tRNA_Rdtase"/>
</dbReference>
<sequence length="347" mass="36572">METTTPLLFFIGASHHTAPLAVRERLALDATRAAALGARLQATPGVREFAFVNTCNRVELYGVASHADTLAGLRLAVAETTGCAPAELDGVLQQRHNHDVIAHLFAVASGLDSQIVGETEILGQVKGAYDAALARKWTGPVLNRVFQKTFQAAKHIRTHTRIGEGQISIASVAVDLAGKIYGDLAPVSVLVVGAGDIGLKTVQAFQSRGAKAITVASRTLSKAEEMAATAGGWAASMADLPEVLAAADIVASSTSAPGLVLTRELVAAAMKKRAARPLFLIDLALPRDIDPTAAELANVFLYNLDDLAKIAEQNLAQREAEVSRCHAILAERTAALWPQVAQSLTRP</sequence>
<organism evidence="16 17">
    <name type="scientific">Lacunisphaera limnophila</name>
    <dbReference type="NCBI Taxonomy" id="1838286"/>
    <lineage>
        <taxon>Bacteria</taxon>
        <taxon>Pseudomonadati</taxon>
        <taxon>Verrucomicrobiota</taxon>
        <taxon>Opitutia</taxon>
        <taxon>Opitutales</taxon>
        <taxon>Opitutaceae</taxon>
        <taxon>Lacunisphaera</taxon>
    </lineage>
</organism>
<evidence type="ECO:0000313" key="17">
    <source>
        <dbReference type="Proteomes" id="UP000095228"/>
    </source>
</evidence>
<dbReference type="PIRSF" id="PIRSF000445">
    <property type="entry name" value="4pyrrol_synth_GluRdtase"/>
    <property type="match status" value="1"/>
</dbReference>
<comment type="function">
    <text evidence="9">Catalyzes the NADPH-dependent reduction of glutamyl-tRNA(Glu) to glutamate 1-semialdehyde (GSA).</text>
</comment>
<keyword evidence="4 9" id="KW-0521">NADP</keyword>
<dbReference type="InterPro" id="IPR036343">
    <property type="entry name" value="GluRdtase_N_sf"/>
</dbReference>
<dbReference type="InterPro" id="IPR018214">
    <property type="entry name" value="GluRdtase_CS"/>
</dbReference>
<dbReference type="FunFam" id="3.40.50.720:FF:000031">
    <property type="entry name" value="Glutamyl-tRNA reductase"/>
    <property type="match status" value="1"/>
</dbReference>
<comment type="similarity">
    <text evidence="2 9">Belongs to the glutamyl-tRNA reductase family.</text>
</comment>
<dbReference type="GO" id="GO:0019353">
    <property type="term" value="P:protoporphyrinogen IX biosynthetic process from glutamate"/>
    <property type="evidence" value="ECO:0007669"/>
    <property type="project" value="TreeGrafter"/>
</dbReference>
<dbReference type="SUPFAM" id="SSF69742">
    <property type="entry name" value="Glutamyl tRNA-reductase catalytic, N-terminal domain"/>
    <property type="match status" value="1"/>
</dbReference>
<keyword evidence="6 9" id="KW-0627">Porphyrin biosynthesis</keyword>
<dbReference type="EMBL" id="CP016094">
    <property type="protein sequence ID" value="AOS43022.1"/>
    <property type="molecule type" value="Genomic_DNA"/>
</dbReference>
<dbReference type="PANTHER" id="PTHR43013">
    <property type="entry name" value="GLUTAMYL-TRNA REDUCTASE"/>
    <property type="match status" value="1"/>
</dbReference>
<protein>
    <recommendedName>
        <fullName evidence="8 9">Glutamyl-tRNA reductase</fullName>
        <shortName evidence="9">GluTR</shortName>
        <ecNumber evidence="3 9">1.2.1.70</ecNumber>
    </recommendedName>
</protein>
<evidence type="ECO:0000259" key="15">
    <source>
        <dbReference type="Pfam" id="PF05201"/>
    </source>
</evidence>
<feature type="binding site" evidence="9 11">
    <location>
        <position position="124"/>
    </location>
    <ligand>
        <name>substrate</name>
    </ligand>
</feature>
<dbReference type="InterPro" id="IPR000343">
    <property type="entry name" value="4pyrrol_synth_GluRdtase"/>
</dbReference>
<comment type="subunit">
    <text evidence="9">Homodimer.</text>
</comment>
<dbReference type="EC" id="1.2.1.70" evidence="3 9"/>
<dbReference type="Gene3D" id="3.30.460.30">
    <property type="entry name" value="Glutamyl-tRNA reductase, N-terminal domain"/>
    <property type="match status" value="1"/>
</dbReference>
<accession>A0A1I7PHE4</accession>